<sequence length="275" mass="30714">VLAMRLLKVRAAAAAADDSSDSETEKEVLPVNKNFRCGQKDKKAAKSAIPDFFFSLDTAGEEEVSSDEEMGEEGKKEEMRFFLKDKAAKATASAATAASAAGVPDVVRDALAKSAIKPGFESSLGASAFSMSLRQKKKAAKEEREKTTGTNWFYMPATEMTDERKADLELLSMRATLDPKRFYRKNDRAVLPKYFQVGRVVEDKRDFYGGRLTKAERKKNLLDEMMKTEGESFAKSQHKYEELRQSEKRKQRGAFQKGGYVNKRKARDGTGASKK</sequence>
<feature type="non-terminal residue" evidence="5">
    <location>
        <position position="1"/>
    </location>
</feature>
<keyword evidence="2" id="KW-0539">Nucleus</keyword>
<dbReference type="AlphaFoldDB" id="A0AAV5T4L4"/>
<dbReference type="GO" id="GO:0005730">
    <property type="term" value="C:nucleolus"/>
    <property type="evidence" value="ECO:0007669"/>
    <property type="project" value="UniProtKB-SubCell"/>
</dbReference>
<evidence type="ECO:0000256" key="1">
    <source>
        <dbReference type="ARBA" id="ARBA00004604"/>
    </source>
</evidence>
<evidence type="ECO:0000313" key="6">
    <source>
        <dbReference type="Proteomes" id="UP001432027"/>
    </source>
</evidence>
<comment type="subcellular location">
    <subcellularLocation>
        <location evidence="1">Nucleus</location>
        <location evidence="1">Nucleolus</location>
    </subcellularLocation>
</comment>
<feature type="compositionally biased region" description="Basic and acidic residues" evidence="3">
    <location>
        <begin position="230"/>
        <end position="248"/>
    </location>
</feature>
<evidence type="ECO:0000259" key="4">
    <source>
        <dbReference type="Pfam" id="PF08698"/>
    </source>
</evidence>
<dbReference type="PANTHER" id="PTHR21686:SF12">
    <property type="entry name" value="DEOXYNUCLEOTIDYLTRANSFERASE TERMINAL-INTERACTING PROTEIN 2"/>
    <property type="match status" value="1"/>
</dbReference>
<accession>A0AAV5T4L4</accession>
<dbReference type="GO" id="GO:0003723">
    <property type="term" value="F:RNA binding"/>
    <property type="evidence" value="ECO:0007669"/>
    <property type="project" value="TreeGrafter"/>
</dbReference>
<evidence type="ECO:0000313" key="5">
    <source>
        <dbReference type="EMBL" id="GMS90451.1"/>
    </source>
</evidence>
<evidence type="ECO:0000256" key="3">
    <source>
        <dbReference type="SAM" id="MobiDB-lite"/>
    </source>
</evidence>
<feature type="region of interest" description="Disordered" evidence="3">
    <location>
        <begin position="230"/>
        <end position="275"/>
    </location>
</feature>
<dbReference type="PANTHER" id="PTHR21686">
    <property type="entry name" value="DEOXYNUCLEOTIDYLTRANSFERASE TERMINAL-INTERACTING PROTEIN 2"/>
    <property type="match status" value="1"/>
</dbReference>
<feature type="domain" description="Fcf2 pre-rRNA processing C-terminal" evidence="4">
    <location>
        <begin position="145"/>
        <end position="230"/>
    </location>
</feature>
<evidence type="ECO:0000256" key="2">
    <source>
        <dbReference type="ARBA" id="ARBA00023242"/>
    </source>
</evidence>
<dbReference type="InterPro" id="IPR014810">
    <property type="entry name" value="Fcf2_C"/>
</dbReference>
<reference evidence="5" key="1">
    <citation type="submission" date="2023-10" db="EMBL/GenBank/DDBJ databases">
        <title>Genome assembly of Pristionchus species.</title>
        <authorList>
            <person name="Yoshida K."/>
            <person name="Sommer R.J."/>
        </authorList>
    </citation>
    <scope>NUCLEOTIDE SEQUENCE</scope>
    <source>
        <strain evidence="5">RS0144</strain>
    </source>
</reference>
<gene>
    <name evidence="5" type="ORF">PENTCL1PPCAC_12626</name>
</gene>
<name>A0AAV5T4L4_9BILA</name>
<dbReference type="GO" id="GO:0006396">
    <property type="term" value="P:RNA processing"/>
    <property type="evidence" value="ECO:0007669"/>
    <property type="project" value="TreeGrafter"/>
</dbReference>
<comment type="caution">
    <text evidence="5">The sequence shown here is derived from an EMBL/GenBank/DDBJ whole genome shotgun (WGS) entry which is preliminary data.</text>
</comment>
<keyword evidence="6" id="KW-1185">Reference proteome</keyword>
<dbReference type="Proteomes" id="UP001432027">
    <property type="component" value="Unassembled WGS sequence"/>
</dbReference>
<dbReference type="InterPro" id="IPR039883">
    <property type="entry name" value="Fcf2/DNTTIP2"/>
</dbReference>
<dbReference type="EMBL" id="BTSX01000003">
    <property type="protein sequence ID" value="GMS90451.1"/>
    <property type="molecule type" value="Genomic_DNA"/>
</dbReference>
<organism evidence="5 6">
    <name type="scientific">Pristionchus entomophagus</name>
    <dbReference type="NCBI Taxonomy" id="358040"/>
    <lineage>
        <taxon>Eukaryota</taxon>
        <taxon>Metazoa</taxon>
        <taxon>Ecdysozoa</taxon>
        <taxon>Nematoda</taxon>
        <taxon>Chromadorea</taxon>
        <taxon>Rhabditida</taxon>
        <taxon>Rhabditina</taxon>
        <taxon>Diplogasteromorpha</taxon>
        <taxon>Diplogasteroidea</taxon>
        <taxon>Neodiplogasteridae</taxon>
        <taxon>Pristionchus</taxon>
    </lineage>
</organism>
<proteinExistence type="predicted"/>
<protein>
    <recommendedName>
        <fullName evidence="4">Fcf2 pre-rRNA processing C-terminal domain-containing protein</fullName>
    </recommendedName>
</protein>
<dbReference type="Pfam" id="PF08698">
    <property type="entry name" value="Fcf2"/>
    <property type="match status" value="1"/>
</dbReference>